<organism evidence="2 3">
    <name type="scientific">Melipona bicolor</name>
    <dbReference type="NCBI Taxonomy" id="60889"/>
    <lineage>
        <taxon>Eukaryota</taxon>
        <taxon>Metazoa</taxon>
        <taxon>Ecdysozoa</taxon>
        <taxon>Arthropoda</taxon>
        <taxon>Hexapoda</taxon>
        <taxon>Insecta</taxon>
        <taxon>Pterygota</taxon>
        <taxon>Neoptera</taxon>
        <taxon>Endopterygota</taxon>
        <taxon>Hymenoptera</taxon>
        <taxon>Apocrita</taxon>
        <taxon>Aculeata</taxon>
        <taxon>Apoidea</taxon>
        <taxon>Anthophila</taxon>
        <taxon>Apidae</taxon>
        <taxon>Melipona</taxon>
    </lineage>
</organism>
<proteinExistence type="predicted"/>
<dbReference type="Proteomes" id="UP001177670">
    <property type="component" value="Unassembled WGS sequence"/>
</dbReference>
<evidence type="ECO:0000256" key="1">
    <source>
        <dbReference type="SAM" id="MobiDB-lite"/>
    </source>
</evidence>
<protein>
    <submittedName>
        <fullName evidence="2">Uncharacterized protein</fullName>
    </submittedName>
</protein>
<name>A0AA40KYL3_9HYME</name>
<evidence type="ECO:0000313" key="2">
    <source>
        <dbReference type="EMBL" id="KAK1137870.1"/>
    </source>
</evidence>
<reference evidence="2" key="1">
    <citation type="submission" date="2021-10" db="EMBL/GenBank/DDBJ databases">
        <title>Melipona bicolor Genome sequencing and assembly.</title>
        <authorList>
            <person name="Araujo N.S."/>
            <person name="Arias M.C."/>
        </authorList>
    </citation>
    <scope>NUCLEOTIDE SEQUENCE</scope>
    <source>
        <strain evidence="2">USP_2M_L1-L4_2017</strain>
        <tissue evidence="2">Whole body</tissue>
    </source>
</reference>
<feature type="region of interest" description="Disordered" evidence="1">
    <location>
        <begin position="43"/>
        <end position="110"/>
    </location>
</feature>
<sequence length="145" mass="15999">MKKISINILRNNSISPKQEKKKLNTGLANRETEPHIISRLTMATGQQWSGQRRGYAGHKRGSRRTERTPRSGTRRRSNRTEGERQEEAVGGWLVGFPSGTGAGGGEGGGFVDEVRRAQARGKKLHATAGRCRTFRCRNAAHGEFA</sequence>
<accession>A0AA40KYL3</accession>
<keyword evidence="3" id="KW-1185">Reference proteome</keyword>
<feature type="compositionally biased region" description="Gly residues" evidence="1">
    <location>
        <begin position="98"/>
        <end position="110"/>
    </location>
</feature>
<comment type="caution">
    <text evidence="2">The sequence shown here is derived from an EMBL/GenBank/DDBJ whole genome shotgun (WGS) entry which is preliminary data.</text>
</comment>
<dbReference type="AlphaFoldDB" id="A0AA40KYL3"/>
<feature type="compositionally biased region" description="Basic and acidic residues" evidence="1">
    <location>
        <begin position="78"/>
        <end position="87"/>
    </location>
</feature>
<gene>
    <name evidence="2" type="ORF">K0M31_002364</name>
</gene>
<dbReference type="EMBL" id="JAHYIQ010000001">
    <property type="protein sequence ID" value="KAK1137870.1"/>
    <property type="molecule type" value="Genomic_DNA"/>
</dbReference>
<evidence type="ECO:0000313" key="3">
    <source>
        <dbReference type="Proteomes" id="UP001177670"/>
    </source>
</evidence>